<dbReference type="AlphaFoldDB" id="G0P1W6"/>
<dbReference type="InParanoid" id="G0P1W6"/>
<accession>G0P1W6</accession>
<organism evidence="2">
    <name type="scientific">Caenorhabditis brenneri</name>
    <name type="common">Nematode worm</name>
    <dbReference type="NCBI Taxonomy" id="135651"/>
    <lineage>
        <taxon>Eukaryota</taxon>
        <taxon>Metazoa</taxon>
        <taxon>Ecdysozoa</taxon>
        <taxon>Nematoda</taxon>
        <taxon>Chromadorea</taxon>
        <taxon>Rhabditida</taxon>
        <taxon>Rhabditina</taxon>
        <taxon>Rhabditomorpha</taxon>
        <taxon>Rhabditoidea</taxon>
        <taxon>Rhabditidae</taxon>
        <taxon>Peloderinae</taxon>
        <taxon>Caenorhabditis</taxon>
    </lineage>
</organism>
<dbReference type="EMBL" id="GL380019">
    <property type="protein sequence ID" value="EGT42832.1"/>
    <property type="molecule type" value="Genomic_DNA"/>
</dbReference>
<proteinExistence type="predicted"/>
<keyword evidence="2" id="KW-1185">Reference proteome</keyword>
<evidence type="ECO:0000313" key="2">
    <source>
        <dbReference type="Proteomes" id="UP000008068"/>
    </source>
</evidence>
<evidence type="ECO:0000313" key="1">
    <source>
        <dbReference type="EMBL" id="EGT42832.1"/>
    </source>
</evidence>
<sequence length="88" mass="10471">MFHFELEFLSKQRKKNIKQENLFNRILSNKSTIMKIVSYRLFCNDCINVEKVFIVIASENEFSNKKRLRNGGKVRILGFQQKTKSVKQ</sequence>
<protein>
    <submittedName>
        <fullName evidence="1">Uncharacterized protein</fullName>
    </submittedName>
</protein>
<name>G0P1W6_CAEBE</name>
<reference evidence="2" key="1">
    <citation type="submission" date="2011-07" db="EMBL/GenBank/DDBJ databases">
        <authorList>
            <consortium name="Caenorhabditis brenneri Sequencing and Analysis Consortium"/>
            <person name="Wilson R.K."/>
        </authorList>
    </citation>
    <scope>NUCLEOTIDE SEQUENCE [LARGE SCALE GENOMIC DNA]</scope>
    <source>
        <strain evidence="2">PB2801</strain>
    </source>
</reference>
<dbReference type="Proteomes" id="UP000008068">
    <property type="component" value="Unassembled WGS sequence"/>
</dbReference>
<gene>
    <name evidence="1" type="ORF">CAEBREN_21255</name>
</gene>
<dbReference type="HOGENOM" id="CLU_2471048_0_0_1"/>